<dbReference type="eggNOG" id="KOG2195">
    <property type="taxonomic scope" value="Eukaryota"/>
</dbReference>
<sequence>MTAEAILRLVSDPVLPFYPLDIVLDVQNKLKDKNAVSPPLLSSASTLRDHAAFFQSEAMRPANDPKERDPSHVRMLNDVLRDLEKSFIMPQTPAGVFRYTLIENMTRDPLFAFSKLATVNSDKSNIKQTLSYISSELQMNNPNQESTKYSCMKVFQSKENVDTSA</sequence>
<dbReference type="AlphaFoldDB" id="A0A096ME33"/>
<evidence type="ECO:0000313" key="2">
    <source>
        <dbReference type="Proteomes" id="UP000028760"/>
    </source>
</evidence>
<dbReference type="Proteomes" id="UP000028760">
    <property type="component" value="Unassembled WGS sequence"/>
</dbReference>
<dbReference type="OMA" id="ESTKYSC"/>
<proteinExistence type="predicted"/>
<organism evidence="1 2">
    <name type="scientific">Poecilia formosa</name>
    <name type="common">Amazon molly</name>
    <name type="synonym">Limia formosa</name>
    <dbReference type="NCBI Taxonomy" id="48698"/>
    <lineage>
        <taxon>Eukaryota</taxon>
        <taxon>Metazoa</taxon>
        <taxon>Chordata</taxon>
        <taxon>Craniata</taxon>
        <taxon>Vertebrata</taxon>
        <taxon>Euteleostomi</taxon>
        <taxon>Actinopterygii</taxon>
        <taxon>Neopterygii</taxon>
        <taxon>Teleostei</taxon>
        <taxon>Neoteleostei</taxon>
        <taxon>Acanthomorphata</taxon>
        <taxon>Ovalentaria</taxon>
        <taxon>Atherinomorphae</taxon>
        <taxon>Cyprinodontiformes</taxon>
        <taxon>Poeciliidae</taxon>
        <taxon>Poeciliinae</taxon>
        <taxon>Poecilia</taxon>
    </lineage>
</organism>
<dbReference type="InterPro" id="IPR036757">
    <property type="entry name" value="TFR-like_dimer_dom_sf"/>
</dbReference>
<reference evidence="1" key="2">
    <citation type="submission" date="2025-08" db="UniProtKB">
        <authorList>
            <consortium name="Ensembl"/>
        </authorList>
    </citation>
    <scope>IDENTIFICATION</scope>
</reference>
<name>A0A096ME33_POEFO</name>
<dbReference type="Gene3D" id="1.20.930.40">
    <property type="entry name" value="Transferrin receptor-like, dimerisation domain"/>
    <property type="match status" value="1"/>
</dbReference>
<reference evidence="1" key="3">
    <citation type="submission" date="2025-09" db="UniProtKB">
        <authorList>
            <consortium name="Ensembl"/>
        </authorList>
    </citation>
    <scope>IDENTIFICATION</scope>
</reference>
<dbReference type="EMBL" id="AYCK01005852">
    <property type="status" value="NOT_ANNOTATED_CDS"/>
    <property type="molecule type" value="Genomic_DNA"/>
</dbReference>
<accession>A0A096ME33</accession>
<keyword evidence="2" id="KW-1185">Reference proteome</keyword>
<reference evidence="2" key="1">
    <citation type="submission" date="2013-10" db="EMBL/GenBank/DDBJ databases">
        <authorList>
            <person name="Schartl M."/>
            <person name="Warren W."/>
        </authorList>
    </citation>
    <scope>NUCLEOTIDE SEQUENCE [LARGE SCALE GENOMIC DNA]</scope>
    <source>
        <strain evidence="2">female</strain>
    </source>
</reference>
<dbReference type="Ensembl" id="ENSPFOT00000024884.1">
    <property type="protein sequence ID" value="ENSPFOP00000029674.1"/>
    <property type="gene ID" value="ENSPFOG00000023752.1"/>
</dbReference>
<dbReference type="STRING" id="48698.ENSPFOP00000029674"/>
<protein>
    <submittedName>
        <fullName evidence="1">Uncharacterized protein</fullName>
    </submittedName>
</protein>
<evidence type="ECO:0000313" key="1">
    <source>
        <dbReference type="Ensembl" id="ENSPFOP00000029674.1"/>
    </source>
</evidence>
<dbReference type="SUPFAM" id="SSF47672">
    <property type="entry name" value="Transferrin receptor-like dimerisation domain"/>
    <property type="match status" value="1"/>
</dbReference>